<proteinExistence type="predicted"/>
<sequence>MIKQTDYESSKKDKDQAGSSKKDDVLDVEDPTQADVSAPKQHRLTWFKTVMVERPELPDPEWRNEPTVDDAPEQTWFNEMVNAEKNQQTFDVVMGLIIDFTNFTKNCLKKNKITKVNLKGDRIPHDYRKPLPLHGALGHLTIPVDFFFNKDLEYLRTRNVEKKYATSLTKLKAARYNLEGIKEMIPQLWSLTKVAYDKDSAIGISH</sequence>
<gene>
    <name evidence="2" type="ORF">Tci_424508</name>
</gene>
<evidence type="ECO:0000313" key="2">
    <source>
        <dbReference type="EMBL" id="GEY52534.1"/>
    </source>
</evidence>
<dbReference type="EMBL" id="BKCJ010185935">
    <property type="protein sequence ID" value="GEY52534.1"/>
    <property type="molecule type" value="Genomic_DNA"/>
</dbReference>
<feature type="compositionally biased region" description="Basic and acidic residues" evidence="1">
    <location>
        <begin position="1"/>
        <end position="25"/>
    </location>
</feature>
<reference evidence="2" key="1">
    <citation type="journal article" date="2019" name="Sci. Rep.">
        <title>Draft genome of Tanacetum cinerariifolium, the natural source of mosquito coil.</title>
        <authorList>
            <person name="Yamashiro T."/>
            <person name="Shiraishi A."/>
            <person name="Satake H."/>
            <person name="Nakayama K."/>
        </authorList>
    </citation>
    <scope>NUCLEOTIDE SEQUENCE</scope>
</reference>
<feature type="region of interest" description="Disordered" evidence="1">
    <location>
        <begin position="1"/>
        <end position="39"/>
    </location>
</feature>
<accession>A0A699HM99</accession>
<name>A0A699HM99_TANCI</name>
<protein>
    <submittedName>
        <fullName evidence="2">Uncharacterized protein</fullName>
    </submittedName>
</protein>
<organism evidence="2">
    <name type="scientific">Tanacetum cinerariifolium</name>
    <name type="common">Dalmatian daisy</name>
    <name type="synonym">Chrysanthemum cinerariifolium</name>
    <dbReference type="NCBI Taxonomy" id="118510"/>
    <lineage>
        <taxon>Eukaryota</taxon>
        <taxon>Viridiplantae</taxon>
        <taxon>Streptophyta</taxon>
        <taxon>Embryophyta</taxon>
        <taxon>Tracheophyta</taxon>
        <taxon>Spermatophyta</taxon>
        <taxon>Magnoliopsida</taxon>
        <taxon>eudicotyledons</taxon>
        <taxon>Gunneridae</taxon>
        <taxon>Pentapetalae</taxon>
        <taxon>asterids</taxon>
        <taxon>campanulids</taxon>
        <taxon>Asterales</taxon>
        <taxon>Asteraceae</taxon>
        <taxon>Asteroideae</taxon>
        <taxon>Anthemideae</taxon>
        <taxon>Anthemidinae</taxon>
        <taxon>Tanacetum</taxon>
    </lineage>
</organism>
<comment type="caution">
    <text evidence="2">The sequence shown here is derived from an EMBL/GenBank/DDBJ whole genome shotgun (WGS) entry which is preliminary data.</text>
</comment>
<evidence type="ECO:0000256" key="1">
    <source>
        <dbReference type="SAM" id="MobiDB-lite"/>
    </source>
</evidence>
<dbReference type="AlphaFoldDB" id="A0A699HM99"/>